<dbReference type="Proteomes" id="UP001066276">
    <property type="component" value="Chromosome 1_2"/>
</dbReference>
<comment type="caution">
    <text evidence="2">The sequence shown here is derived from an EMBL/GenBank/DDBJ whole genome shotgun (WGS) entry which is preliminary data.</text>
</comment>
<sequence length="137" mass="14897">MFALFPVLLLDEPPVGNFVMHHLFVPAGRLRAARVKAQLYPGSLDVSCSRHAHRRPHRSRSTTPLPVHRSADPGHVRCLQFHAGGGRHSLSFVGPIRIVAGGACSHSLRYRGSSPVSPLWSLIKLPRPSTMPAGPAH</sequence>
<feature type="compositionally biased region" description="Basic residues" evidence="1">
    <location>
        <begin position="50"/>
        <end position="60"/>
    </location>
</feature>
<accession>A0AAV7VXF1</accession>
<keyword evidence="3" id="KW-1185">Reference proteome</keyword>
<reference evidence="2" key="1">
    <citation type="journal article" date="2022" name="bioRxiv">
        <title>Sequencing and chromosome-scale assembly of the giantPleurodeles waltlgenome.</title>
        <authorList>
            <person name="Brown T."/>
            <person name="Elewa A."/>
            <person name="Iarovenko S."/>
            <person name="Subramanian E."/>
            <person name="Araus A.J."/>
            <person name="Petzold A."/>
            <person name="Susuki M."/>
            <person name="Suzuki K.-i.T."/>
            <person name="Hayashi T."/>
            <person name="Toyoda A."/>
            <person name="Oliveira C."/>
            <person name="Osipova E."/>
            <person name="Leigh N.D."/>
            <person name="Simon A."/>
            <person name="Yun M.H."/>
        </authorList>
    </citation>
    <scope>NUCLEOTIDE SEQUENCE</scope>
    <source>
        <strain evidence="2">20211129_DDA</strain>
        <tissue evidence="2">Liver</tissue>
    </source>
</reference>
<dbReference type="AlphaFoldDB" id="A0AAV7VXF1"/>
<feature type="region of interest" description="Disordered" evidence="1">
    <location>
        <begin position="50"/>
        <end position="69"/>
    </location>
</feature>
<organism evidence="2 3">
    <name type="scientific">Pleurodeles waltl</name>
    <name type="common">Iberian ribbed newt</name>
    <dbReference type="NCBI Taxonomy" id="8319"/>
    <lineage>
        <taxon>Eukaryota</taxon>
        <taxon>Metazoa</taxon>
        <taxon>Chordata</taxon>
        <taxon>Craniata</taxon>
        <taxon>Vertebrata</taxon>
        <taxon>Euteleostomi</taxon>
        <taxon>Amphibia</taxon>
        <taxon>Batrachia</taxon>
        <taxon>Caudata</taxon>
        <taxon>Salamandroidea</taxon>
        <taxon>Salamandridae</taxon>
        <taxon>Pleurodelinae</taxon>
        <taxon>Pleurodeles</taxon>
    </lineage>
</organism>
<name>A0AAV7VXF1_PLEWA</name>
<evidence type="ECO:0000313" key="3">
    <source>
        <dbReference type="Proteomes" id="UP001066276"/>
    </source>
</evidence>
<gene>
    <name evidence="2" type="ORF">NDU88_001382</name>
</gene>
<dbReference type="EMBL" id="JANPWB010000002">
    <property type="protein sequence ID" value="KAJ1205963.1"/>
    <property type="molecule type" value="Genomic_DNA"/>
</dbReference>
<evidence type="ECO:0000313" key="2">
    <source>
        <dbReference type="EMBL" id="KAJ1205963.1"/>
    </source>
</evidence>
<protein>
    <submittedName>
        <fullName evidence="2">Uncharacterized protein</fullName>
    </submittedName>
</protein>
<proteinExistence type="predicted"/>
<evidence type="ECO:0000256" key="1">
    <source>
        <dbReference type="SAM" id="MobiDB-lite"/>
    </source>
</evidence>